<evidence type="ECO:0000313" key="6">
    <source>
        <dbReference type="RefSeq" id="XP_006825061.1"/>
    </source>
</evidence>
<feature type="region of interest" description="Disordered" evidence="3">
    <location>
        <begin position="168"/>
        <end position="191"/>
    </location>
</feature>
<keyword evidence="5" id="KW-1185">Reference proteome</keyword>
<evidence type="ECO:0000259" key="4">
    <source>
        <dbReference type="PROSITE" id="PS50103"/>
    </source>
</evidence>
<sequence length="634" mass="73121">EVIIQNKVEKKLTLETKLIGELNTTRIAAGHEPLSIPHIYAMADKERTYKKIQDKTSTTSVAAPRKLTQEEIALEKARLQKLERVFAEKIKKLREIQNRKELTVAASKDSSYGAFQRLAEVKLQSANLKPAMIEYKKDKICFDFGNESDVDESQQSVKTRRKSLIELNPSTKPNLMSPNNEKSKTRIESTDITTDADNKSEITAIGKENKEAGKSRTSKISKKDVFAKKIFSMPSDSQLERLKRLQKEKEQVVKFDPMWVYVGRDNDYINVRKLNLDIPVAETVAKQSVDDGEIVSYKPYKSTLLHFKTYRFNPYYRTKCKLSLSSPSFSNRLNPRRVLCSFDLKGTCNDEKCPWQHSDDYELTTDGLYKDIVSYAPKLAGIDDSTNIADCDKKLTSYIETIKKQKLKIMNTDQLSLWFVSKVNEHYSRECLDRALNVLSRSLESNGSSVELWQHYLTLYSKRVKSEELREMCQEAVQFAPHYDLWWKCLQLEKTFSGKDSLCKKILDFLVKQQEELSCHLQSHQILEVLLYRVHLHVQSRRYNIALNIFNGALSEKVSSTSSHSHYIAKYLTGSDRCLAWLSFIYLTQFHTLPPSLYDPVNNNPGKIVNKEPFILPWTESSELNPEVLLSHFQ</sequence>
<dbReference type="PROSITE" id="PS50103">
    <property type="entry name" value="ZF_C3H1"/>
    <property type="match status" value="1"/>
</dbReference>
<dbReference type="InterPro" id="IPR039278">
    <property type="entry name" value="Red1"/>
</dbReference>
<keyword evidence="1" id="KW-0863">Zinc-finger</keyword>
<evidence type="ECO:0000313" key="5">
    <source>
        <dbReference type="Proteomes" id="UP000694865"/>
    </source>
</evidence>
<keyword evidence="1" id="KW-0862">Zinc</keyword>
<dbReference type="PANTHER" id="PTHR21563:SF3">
    <property type="entry name" value="ZINC FINGER C3H1 DOMAIN-CONTAINING PROTEIN"/>
    <property type="match status" value="1"/>
</dbReference>
<dbReference type="PANTHER" id="PTHR21563">
    <property type="entry name" value="ZINC FINGER C3H1 DOMAIN-CONTAINING PROTEIN"/>
    <property type="match status" value="1"/>
</dbReference>
<proteinExistence type="predicted"/>
<feature type="non-terminal residue" evidence="6">
    <location>
        <position position="634"/>
    </location>
</feature>
<organism evidence="5 6">
    <name type="scientific">Saccoglossus kowalevskii</name>
    <name type="common">Acorn worm</name>
    <dbReference type="NCBI Taxonomy" id="10224"/>
    <lineage>
        <taxon>Eukaryota</taxon>
        <taxon>Metazoa</taxon>
        <taxon>Hemichordata</taxon>
        <taxon>Enteropneusta</taxon>
        <taxon>Harrimaniidae</taxon>
        <taxon>Saccoglossus</taxon>
    </lineage>
</organism>
<dbReference type="InterPro" id="IPR000571">
    <property type="entry name" value="Znf_CCCH"/>
</dbReference>
<evidence type="ECO:0000256" key="2">
    <source>
        <dbReference type="SAM" id="Coils"/>
    </source>
</evidence>
<feature type="domain" description="C3H1-type" evidence="4">
    <location>
        <begin position="334"/>
        <end position="360"/>
    </location>
</feature>
<feature type="non-terminal residue" evidence="6">
    <location>
        <position position="1"/>
    </location>
</feature>
<protein>
    <submittedName>
        <fullName evidence="6">Zinc finger C3H1 domain-containing protein-like</fullName>
    </submittedName>
</protein>
<keyword evidence="2" id="KW-0175">Coiled coil</keyword>
<keyword evidence="1" id="KW-0479">Metal-binding</keyword>
<dbReference type="Proteomes" id="UP000694865">
    <property type="component" value="Unplaced"/>
</dbReference>
<feature type="zinc finger region" description="C3H1-type" evidence="1">
    <location>
        <begin position="334"/>
        <end position="360"/>
    </location>
</feature>
<accession>A0ABM0MYH0</accession>
<dbReference type="Gene3D" id="1.25.40.10">
    <property type="entry name" value="Tetratricopeptide repeat domain"/>
    <property type="match status" value="1"/>
</dbReference>
<dbReference type="SUPFAM" id="SSF48452">
    <property type="entry name" value="TPR-like"/>
    <property type="match status" value="1"/>
</dbReference>
<dbReference type="GeneID" id="102805531"/>
<evidence type="ECO:0000256" key="3">
    <source>
        <dbReference type="SAM" id="MobiDB-lite"/>
    </source>
</evidence>
<feature type="compositionally biased region" description="Polar residues" evidence="3">
    <location>
        <begin position="168"/>
        <end position="180"/>
    </location>
</feature>
<feature type="coiled-coil region" evidence="2">
    <location>
        <begin position="65"/>
        <end position="99"/>
    </location>
</feature>
<dbReference type="InterPro" id="IPR019607">
    <property type="entry name" value="Putative_zinc-finger_domain"/>
</dbReference>
<evidence type="ECO:0000256" key="1">
    <source>
        <dbReference type="PROSITE-ProRule" id="PRU00723"/>
    </source>
</evidence>
<dbReference type="RefSeq" id="XP_006825061.1">
    <property type="nucleotide sequence ID" value="XM_006824998.1"/>
</dbReference>
<dbReference type="Pfam" id="PF10650">
    <property type="entry name" value="zf-C3H1"/>
    <property type="match status" value="1"/>
</dbReference>
<reference evidence="6" key="1">
    <citation type="submission" date="2025-08" db="UniProtKB">
        <authorList>
            <consortium name="RefSeq"/>
        </authorList>
    </citation>
    <scope>IDENTIFICATION</scope>
    <source>
        <tissue evidence="6">Testes</tissue>
    </source>
</reference>
<gene>
    <name evidence="6" type="primary">LOC102805531</name>
</gene>
<name>A0ABM0MYH0_SACKO</name>
<dbReference type="InterPro" id="IPR011990">
    <property type="entry name" value="TPR-like_helical_dom_sf"/>
</dbReference>